<accession>A0AAE3DJX3</accession>
<name>A0AAE3DJX3_9FIRM</name>
<organism evidence="2 3">
    <name type="scientific">Brotaphodocola catenula</name>
    <dbReference type="NCBI Taxonomy" id="2885361"/>
    <lineage>
        <taxon>Bacteria</taxon>
        <taxon>Bacillati</taxon>
        <taxon>Bacillota</taxon>
        <taxon>Clostridia</taxon>
        <taxon>Lachnospirales</taxon>
        <taxon>Lachnospiraceae</taxon>
        <taxon>Brotaphodocola</taxon>
    </lineage>
</organism>
<reference evidence="2" key="1">
    <citation type="submission" date="2021-10" db="EMBL/GenBank/DDBJ databases">
        <title>Anaerobic single-cell dispensing facilitates the cultivation of human gut bacteria.</title>
        <authorList>
            <person name="Afrizal A."/>
        </authorList>
    </citation>
    <scope>NUCLEOTIDE SEQUENCE</scope>
    <source>
        <strain evidence="2">CLA-AA-H274</strain>
    </source>
</reference>
<protein>
    <submittedName>
        <fullName evidence="2">Glycosyltransferase family 2 protein</fullName>
    </submittedName>
</protein>
<dbReference type="Proteomes" id="UP001198962">
    <property type="component" value="Unassembled WGS sequence"/>
</dbReference>
<dbReference type="EMBL" id="JAJEPU010000016">
    <property type="protein sequence ID" value="MCC2164597.1"/>
    <property type="molecule type" value="Genomic_DNA"/>
</dbReference>
<comment type="caution">
    <text evidence="2">The sequence shown here is derived from an EMBL/GenBank/DDBJ whole genome shotgun (WGS) entry which is preliminary data.</text>
</comment>
<sequence>MNVKTKICSVILNYNDAETTEQLVRLIHEYDVPEEIVVVDNASTDDSWDQLKGLEDQKVHVIRAEKNGGYGAGNNFGVRYAVEHCQATHVLIMNPDVTIAEETIIRMLKLFEKHPDIGVMSARMHDVTYGEMTGGWPLRGYTRQLLAMGPVSRRLFAPFLEYSKPYFEGKKAVSVDVVHGSLLMIDAGRFLEAGGYDEGIFLYQEEDVLGWKMRTMGLRTVLLLDRSYDHAHSVSISKSFSGQMERQRLREQSVFYYMKNYLHISRIQEWFAKVWFWGIRMEIRTAQIFSQKEKQ</sequence>
<dbReference type="PANTHER" id="PTHR43179:SF7">
    <property type="entry name" value="RHAMNOSYLTRANSFERASE WBBL"/>
    <property type="match status" value="1"/>
</dbReference>
<gene>
    <name evidence="2" type="ORF">LKD32_06840</name>
</gene>
<proteinExistence type="predicted"/>
<keyword evidence="3" id="KW-1185">Reference proteome</keyword>
<dbReference type="AlphaFoldDB" id="A0AAE3DJX3"/>
<dbReference type="Gene3D" id="3.90.550.10">
    <property type="entry name" value="Spore Coat Polysaccharide Biosynthesis Protein SpsA, Chain A"/>
    <property type="match status" value="1"/>
</dbReference>
<feature type="domain" description="Glycosyltransferase 2-like" evidence="1">
    <location>
        <begin position="10"/>
        <end position="125"/>
    </location>
</feature>
<dbReference type="InterPro" id="IPR001173">
    <property type="entry name" value="Glyco_trans_2-like"/>
</dbReference>
<dbReference type="SUPFAM" id="SSF53448">
    <property type="entry name" value="Nucleotide-diphospho-sugar transferases"/>
    <property type="match status" value="1"/>
</dbReference>
<dbReference type="Pfam" id="PF00535">
    <property type="entry name" value="Glycos_transf_2"/>
    <property type="match status" value="1"/>
</dbReference>
<evidence type="ECO:0000259" key="1">
    <source>
        <dbReference type="Pfam" id="PF00535"/>
    </source>
</evidence>
<dbReference type="PANTHER" id="PTHR43179">
    <property type="entry name" value="RHAMNOSYLTRANSFERASE WBBL"/>
    <property type="match status" value="1"/>
</dbReference>
<dbReference type="RefSeq" id="WP_308451209.1">
    <property type="nucleotide sequence ID" value="NZ_JAJEPU010000016.1"/>
</dbReference>
<evidence type="ECO:0000313" key="3">
    <source>
        <dbReference type="Proteomes" id="UP001198962"/>
    </source>
</evidence>
<evidence type="ECO:0000313" key="2">
    <source>
        <dbReference type="EMBL" id="MCC2164597.1"/>
    </source>
</evidence>
<dbReference type="InterPro" id="IPR029044">
    <property type="entry name" value="Nucleotide-diphossugar_trans"/>
</dbReference>